<dbReference type="AlphaFoldDB" id="A0A7R9NVS7"/>
<evidence type="ECO:0000256" key="2">
    <source>
        <dbReference type="SAM" id="MobiDB-lite"/>
    </source>
</evidence>
<dbReference type="InterPro" id="IPR022194">
    <property type="entry name" value="DUF3719"/>
</dbReference>
<evidence type="ECO:0000256" key="1">
    <source>
        <dbReference type="ARBA" id="ARBA00008309"/>
    </source>
</evidence>
<sequence>MLIRAGPKVKLSRQQPLPEPPDSMTILTKSHFEGNKFPKIDSQTFSPIAKTTAGDKFQCSSGARSFESGFNIVCDVDDEDGEVFWQTSEGTGSSLGQSVASFMSWSDEIEVETTKKVQELVDQMEHAFYGEDLTETLQGSQLEECQHWREKFPHLRIVGNNIQPSRAYNVCDDDSSIEEEEEIIASHGSYEDSTAYSAVISLNTSHYDKRYTPSQISQAPTHLGDGQKELETLRDHIRESVKDDIFSYLWPKVIKSLEPALKVYAERTLRSRTGSFQSLNNTDLGETLSVSQKSLSVRLSANHSSRPTSRIPKIMSDADKTSEWRSGKTLDRMIGNAPHFSLNSKSPCLNLPSVVDHHERGETGHKRNTAILQTTLDRAKVKKQQGRHVSAVPSPTNWSRHVTLPPIENLEIRSKASSSPRYRSNSVVTTPRNTTLDSRPNTTAFRKMSLSPIHIPSVFGEPVVGLSRLELAKQLLETHHENVYDHSDTFLMYSSPMASLVLTDSSQLTADGFEKLPDQIMYPYAEPYDLQKTRVLQLSLLTVKISTHLYFVRSARDVRHGRTSQTSETNNFKSVRMRIWQRMRSTARSEQTASLAVVVFWGKKELLAKYPRSVMYEGGVLGWCSEVRRSYWSTLLALLCLKVVCWGKKELLATSTNQRCQTCLIFERRLTTRKRENDDTFAIVIM</sequence>
<gene>
    <name evidence="4" type="ORF">TTEB3V08_LOCUS6043</name>
</gene>
<feature type="region of interest" description="Disordered" evidence="2">
    <location>
        <begin position="1"/>
        <end position="23"/>
    </location>
</feature>
<proteinExistence type="inferred from homology"/>
<name>A0A7R9NVS7_9NEOP</name>
<dbReference type="Pfam" id="PF12516">
    <property type="entry name" value="DUF3719"/>
    <property type="match status" value="1"/>
</dbReference>
<evidence type="ECO:0000313" key="4">
    <source>
        <dbReference type="EMBL" id="CAD7458057.1"/>
    </source>
</evidence>
<dbReference type="PANTHER" id="PTHR31997:SF1">
    <property type="entry name" value="AGAP003710-PA"/>
    <property type="match status" value="1"/>
</dbReference>
<accession>A0A7R9NVS7</accession>
<comment type="similarity">
    <text evidence="1">Belongs to the FAM149 family.</text>
</comment>
<dbReference type="PANTHER" id="PTHR31997">
    <property type="entry name" value="AGAP003710-PA"/>
    <property type="match status" value="1"/>
</dbReference>
<protein>
    <recommendedName>
        <fullName evidence="3">DUF3719 domain-containing protein</fullName>
    </recommendedName>
</protein>
<evidence type="ECO:0000259" key="3">
    <source>
        <dbReference type="Pfam" id="PF12516"/>
    </source>
</evidence>
<dbReference type="EMBL" id="OE002053">
    <property type="protein sequence ID" value="CAD7458057.1"/>
    <property type="molecule type" value="Genomic_DNA"/>
</dbReference>
<feature type="domain" description="DUF3719" evidence="3">
    <location>
        <begin position="142"/>
        <end position="164"/>
    </location>
</feature>
<feature type="region of interest" description="Disordered" evidence="2">
    <location>
        <begin position="415"/>
        <end position="437"/>
    </location>
</feature>
<reference evidence="4" key="1">
    <citation type="submission" date="2020-11" db="EMBL/GenBank/DDBJ databases">
        <authorList>
            <person name="Tran Van P."/>
        </authorList>
    </citation>
    <scope>NUCLEOTIDE SEQUENCE</scope>
</reference>
<organism evidence="4">
    <name type="scientific">Timema tahoe</name>
    <dbReference type="NCBI Taxonomy" id="61484"/>
    <lineage>
        <taxon>Eukaryota</taxon>
        <taxon>Metazoa</taxon>
        <taxon>Ecdysozoa</taxon>
        <taxon>Arthropoda</taxon>
        <taxon>Hexapoda</taxon>
        <taxon>Insecta</taxon>
        <taxon>Pterygota</taxon>
        <taxon>Neoptera</taxon>
        <taxon>Polyneoptera</taxon>
        <taxon>Phasmatodea</taxon>
        <taxon>Timematodea</taxon>
        <taxon>Timematoidea</taxon>
        <taxon>Timematidae</taxon>
        <taxon>Timema</taxon>
    </lineage>
</organism>
<dbReference type="InterPro" id="IPR039630">
    <property type="entry name" value="FAM149"/>
</dbReference>